<keyword evidence="2" id="KW-0732">Signal</keyword>
<evidence type="ECO:0000313" key="5">
    <source>
        <dbReference type="Proteomes" id="UP000799441"/>
    </source>
</evidence>
<dbReference type="FunFam" id="2.160.20.10:FF:000049">
    <property type="entry name" value="Putative exo-beta-1,3-glucanase"/>
    <property type="match status" value="1"/>
</dbReference>
<gene>
    <name evidence="4" type="ORF">K431DRAFT_298682</name>
</gene>
<feature type="signal peptide" evidence="2">
    <location>
        <begin position="1"/>
        <end position="17"/>
    </location>
</feature>
<dbReference type="AlphaFoldDB" id="A0A9P4UI38"/>
<dbReference type="Proteomes" id="UP000799441">
    <property type="component" value="Unassembled WGS sequence"/>
</dbReference>
<dbReference type="InterPro" id="IPR012334">
    <property type="entry name" value="Pectin_lyas_fold"/>
</dbReference>
<comment type="caution">
    <text evidence="4">The sequence shown here is derived from an EMBL/GenBank/DDBJ whole genome shotgun (WGS) entry which is preliminary data.</text>
</comment>
<evidence type="ECO:0000256" key="1">
    <source>
        <dbReference type="SAM" id="MobiDB-lite"/>
    </source>
</evidence>
<dbReference type="InterPro" id="IPR024535">
    <property type="entry name" value="RHGA/B-epi-like_pectate_lyase"/>
</dbReference>
<reference evidence="4" key="1">
    <citation type="journal article" date="2020" name="Stud. Mycol.">
        <title>101 Dothideomycetes genomes: a test case for predicting lifestyles and emergence of pathogens.</title>
        <authorList>
            <person name="Haridas S."/>
            <person name="Albert R."/>
            <person name="Binder M."/>
            <person name="Bloem J."/>
            <person name="Labutti K."/>
            <person name="Salamov A."/>
            <person name="Andreopoulos B."/>
            <person name="Baker S."/>
            <person name="Barry K."/>
            <person name="Bills G."/>
            <person name="Bluhm B."/>
            <person name="Cannon C."/>
            <person name="Castanera R."/>
            <person name="Culley D."/>
            <person name="Daum C."/>
            <person name="Ezra D."/>
            <person name="Gonzalez J."/>
            <person name="Henrissat B."/>
            <person name="Kuo A."/>
            <person name="Liang C."/>
            <person name="Lipzen A."/>
            <person name="Lutzoni F."/>
            <person name="Magnuson J."/>
            <person name="Mondo S."/>
            <person name="Nolan M."/>
            <person name="Ohm R."/>
            <person name="Pangilinan J."/>
            <person name="Park H.-J."/>
            <person name="Ramirez L."/>
            <person name="Alfaro M."/>
            <person name="Sun H."/>
            <person name="Tritt A."/>
            <person name="Yoshinaga Y."/>
            <person name="Zwiers L.-H."/>
            <person name="Turgeon B."/>
            <person name="Goodwin S."/>
            <person name="Spatafora J."/>
            <person name="Crous P."/>
            <person name="Grigoriev I."/>
        </authorList>
    </citation>
    <scope>NUCLEOTIDE SEQUENCE</scope>
    <source>
        <strain evidence="4">CBS 116435</strain>
    </source>
</reference>
<dbReference type="InterPro" id="IPR039279">
    <property type="entry name" value="QRT3-like"/>
</dbReference>
<feature type="domain" description="Rhamnogalacturonase A/B/Epimerase-like pectate lyase" evidence="3">
    <location>
        <begin position="473"/>
        <end position="538"/>
    </location>
</feature>
<keyword evidence="5" id="KW-1185">Reference proteome</keyword>
<evidence type="ECO:0000259" key="3">
    <source>
        <dbReference type="Pfam" id="PF12708"/>
    </source>
</evidence>
<feature type="compositionally biased region" description="Polar residues" evidence="1">
    <location>
        <begin position="143"/>
        <end position="161"/>
    </location>
</feature>
<feature type="chain" id="PRO_5040238597" evidence="2">
    <location>
        <begin position="18"/>
        <end position="839"/>
    </location>
</feature>
<dbReference type="EMBL" id="MU003876">
    <property type="protein sequence ID" value="KAF2716427.1"/>
    <property type="molecule type" value="Genomic_DNA"/>
</dbReference>
<protein>
    <submittedName>
        <fullName evidence="4">Glycoside hydrolase family 55 protein</fullName>
    </submittedName>
</protein>
<accession>A0A9P4UI38</accession>
<dbReference type="Gene3D" id="2.160.20.10">
    <property type="entry name" value="Single-stranded right-handed beta-helix, Pectin lyase-like"/>
    <property type="match status" value="2"/>
</dbReference>
<evidence type="ECO:0000256" key="2">
    <source>
        <dbReference type="SAM" id="SignalP"/>
    </source>
</evidence>
<dbReference type="PANTHER" id="PTHR33928">
    <property type="entry name" value="POLYGALACTURONASE QRT3"/>
    <property type="match status" value="1"/>
</dbReference>
<feature type="region of interest" description="Disordered" evidence="1">
    <location>
        <begin position="133"/>
        <end position="161"/>
    </location>
</feature>
<keyword evidence="4" id="KW-0378">Hydrolase</keyword>
<dbReference type="PANTHER" id="PTHR33928:SF2">
    <property type="entry name" value="PECTATE LYASE SUPERFAMILY PROTEIN DOMAIN-CONTAINING PROTEIN-RELATED"/>
    <property type="match status" value="1"/>
</dbReference>
<proteinExistence type="predicted"/>
<feature type="domain" description="Rhamnogalacturonase A/B/Epimerase-like pectate lyase" evidence="3">
    <location>
        <begin position="125"/>
        <end position="348"/>
    </location>
</feature>
<dbReference type="CDD" id="cd23668">
    <property type="entry name" value="GH55_beta13glucanase-like"/>
    <property type="match status" value="1"/>
</dbReference>
<dbReference type="GO" id="GO:0004650">
    <property type="term" value="F:polygalacturonase activity"/>
    <property type="evidence" value="ECO:0007669"/>
    <property type="project" value="InterPro"/>
</dbReference>
<name>A0A9P4UI38_9PEZI</name>
<dbReference type="Pfam" id="PF12708">
    <property type="entry name" value="Pect-lyase_RHGA_epim"/>
    <property type="match status" value="2"/>
</dbReference>
<sequence>MLLLLLQTIAFLAGVQCLPVPADGPLNGQGIPINLPLNETALYPPYTWDLEQLFFPNTQSIPIKIENTSKQPWNIQPNNDAQPFGIESACSALSASYPSSSDYWYEKIEHNGGSPFINDDNWQVYRNVVDYGADPSGGGDSQGAIQNALNDGSNSGFSRASHSLGSTGQPAVVYLPSGTYTINSPLQLYLGTVITGNPIDPPVIKAGSNFQGDTLIYGKDPNQGSTTNFYIGVKYLTLDSTAIDPGTAFTLLDWSVSQATQLSQVTFNMPDYSSGHTGITMAYDGGGSGTFMGDLNFFGGNIGIRMSNQQYEVKSANFNGCTTGIKVDHCFDCVFAGCTFMNGASGIDMSGGSIGSVVLLDSGASNVGTVIMTSSSSSGDHSLVIENFSKGSGVSSVVSASGDTVLNDNVKGSAWVYGNAYTPGGPDTGSHQTGTFYNTPRSGSLVASGGAYQAIPPPSYQQYDVGQFINVKSVNGYPVYGDGNTDDTNNLNAIISMYAGCKILFFPQGTYVVTNTLFFPTGSRVVGEAWSVISATGSNFYNPTAPTTMVKVGNSGDKGVAQFTDMLFTVADVLQGCTMLEVNMAGNSPGDVGFWNTHFRVGGALGSKVRSNCGGSPAECKAAFMMIHLTSSSSAYIENMWGWTADHDLDASRSGGGSQTISTGRGMLVEATSGTWLHGTAFEHNTLYQYNFQGASNVFVGMQQSEAPYWQGPGSSSLAPAPWTALTDNYHDPDFSNCDGGDGKCRIAWYTRISGGSNLFLYGSGDWTFFNNNNGDCQNDYCQTNAIEVDSGTTGLYWYGINTHAVLNMVMNNGATLVTRNNNPGSWGGVVAAFLSDSS</sequence>
<evidence type="ECO:0000313" key="4">
    <source>
        <dbReference type="EMBL" id="KAF2716427.1"/>
    </source>
</evidence>
<dbReference type="OrthoDB" id="1046782at2759"/>
<dbReference type="InterPro" id="IPR011050">
    <property type="entry name" value="Pectin_lyase_fold/virulence"/>
</dbReference>
<organism evidence="4 5">
    <name type="scientific">Polychaeton citri CBS 116435</name>
    <dbReference type="NCBI Taxonomy" id="1314669"/>
    <lineage>
        <taxon>Eukaryota</taxon>
        <taxon>Fungi</taxon>
        <taxon>Dikarya</taxon>
        <taxon>Ascomycota</taxon>
        <taxon>Pezizomycotina</taxon>
        <taxon>Dothideomycetes</taxon>
        <taxon>Dothideomycetidae</taxon>
        <taxon>Capnodiales</taxon>
        <taxon>Capnodiaceae</taxon>
        <taxon>Polychaeton</taxon>
    </lineage>
</organism>
<dbReference type="SUPFAM" id="SSF51126">
    <property type="entry name" value="Pectin lyase-like"/>
    <property type="match status" value="2"/>
</dbReference>